<feature type="transmembrane region" description="Helical" evidence="6">
    <location>
        <begin position="269"/>
        <end position="287"/>
    </location>
</feature>
<dbReference type="OrthoDB" id="4630069at2"/>
<accession>A0A2S6IE78</accession>
<dbReference type="Pfam" id="PF00892">
    <property type="entry name" value="EamA"/>
    <property type="match status" value="2"/>
</dbReference>
<feature type="transmembrane region" description="Helical" evidence="6">
    <location>
        <begin position="212"/>
        <end position="234"/>
    </location>
</feature>
<comment type="similarity">
    <text evidence="2">Belongs to the EamA transporter family.</text>
</comment>
<feature type="transmembrane region" description="Helical" evidence="6">
    <location>
        <begin position="68"/>
        <end position="86"/>
    </location>
</feature>
<evidence type="ECO:0000256" key="1">
    <source>
        <dbReference type="ARBA" id="ARBA00004141"/>
    </source>
</evidence>
<dbReference type="Proteomes" id="UP000239485">
    <property type="component" value="Unassembled WGS sequence"/>
</dbReference>
<keyword evidence="3 6" id="KW-0812">Transmembrane</keyword>
<dbReference type="InterPro" id="IPR000620">
    <property type="entry name" value="EamA_dom"/>
</dbReference>
<dbReference type="AlphaFoldDB" id="A0A2S6IE78"/>
<organism evidence="8 9">
    <name type="scientific">Kineococcus xinjiangensis</name>
    <dbReference type="NCBI Taxonomy" id="512762"/>
    <lineage>
        <taxon>Bacteria</taxon>
        <taxon>Bacillati</taxon>
        <taxon>Actinomycetota</taxon>
        <taxon>Actinomycetes</taxon>
        <taxon>Kineosporiales</taxon>
        <taxon>Kineosporiaceae</taxon>
        <taxon>Kineococcus</taxon>
    </lineage>
</organism>
<feature type="transmembrane region" description="Helical" evidence="6">
    <location>
        <begin position="177"/>
        <end position="200"/>
    </location>
</feature>
<keyword evidence="5 6" id="KW-0472">Membrane</keyword>
<feature type="domain" description="EamA" evidence="7">
    <location>
        <begin position="157"/>
        <end position="286"/>
    </location>
</feature>
<evidence type="ECO:0000259" key="7">
    <source>
        <dbReference type="Pfam" id="PF00892"/>
    </source>
</evidence>
<comment type="subcellular location">
    <subcellularLocation>
        <location evidence="1">Membrane</location>
        <topology evidence="1">Multi-pass membrane protein</topology>
    </subcellularLocation>
</comment>
<dbReference type="PANTHER" id="PTHR32322:SF2">
    <property type="entry name" value="EAMA DOMAIN-CONTAINING PROTEIN"/>
    <property type="match status" value="1"/>
</dbReference>
<comment type="caution">
    <text evidence="8">The sequence shown here is derived from an EMBL/GenBank/DDBJ whole genome shotgun (WGS) entry which is preliminary data.</text>
</comment>
<name>A0A2S6IE78_9ACTN</name>
<evidence type="ECO:0000313" key="8">
    <source>
        <dbReference type="EMBL" id="PPK92493.1"/>
    </source>
</evidence>
<reference evidence="8 9" key="1">
    <citation type="submission" date="2018-02" db="EMBL/GenBank/DDBJ databases">
        <title>Genomic Encyclopedia of Archaeal and Bacterial Type Strains, Phase II (KMG-II): from individual species to whole genera.</title>
        <authorList>
            <person name="Goeker M."/>
        </authorList>
    </citation>
    <scope>NUCLEOTIDE SEQUENCE [LARGE SCALE GENOMIC DNA]</scope>
    <source>
        <strain evidence="8 9">DSM 22857</strain>
    </source>
</reference>
<gene>
    <name evidence="8" type="ORF">CLV92_11494</name>
</gene>
<evidence type="ECO:0000256" key="6">
    <source>
        <dbReference type="SAM" id="Phobius"/>
    </source>
</evidence>
<proteinExistence type="inferred from homology"/>
<dbReference type="SUPFAM" id="SSF103481">
    <property type="entry name" value="Multidrug resistance efflux transporter EmrE"/>
    <property type="match status" value="2"/>
</dbReference>
<dbReference type="GO" id="GO:0016020">
    <property type="term" value="C:membrane"/>
    <property type="evidence" value="ECO:0007669"/>
    <property type="project" value="UniProtKB-SubCell"/>
</dbReference>
<protein>
    <submittedName>
        <fullName evidence="8">EamA-like transporter family protein</fullName>
    </submittedName>
</protein>
<evidence type="ECO:0000256" key="2">
    <source>
        <dbReference type="ARBA" id="ARBA00007362"/>
    </source>
</evidence>
<evidence type="ECO:0000313" key="9">
    <source>
        <dbReference type="Proteomes" id="UP000239485"/>
    </source>
</evidence>
<feature type="transmembrane region" description="Helical" evidence="6">
    <location>
        <begin position="152"/>
        <end position="170"/>
    </location>
</feature>
<dbReference type="EMBL" id="PTJD01000014">
    <property type="protein sequence ID" value="PPK92493.1"/>
    <property type="molecule type" value="Genomic_DNA"/>
</dbReference>
<keyword evidence="4 6" id="KW-1133">Transmembrane helix</keyword>
<evidence type="ECO:0000256" key="5">
    <source>
        <dbReference type="ARBA" id="ARBA00023136"/>
    </source>
</evidence>
<sequence>MTRRAFLLFTALGIAWGIPYLLIKIAGEELSPSVLVLARTALASLVLLPFALTRPAVRAALPALARHWRALLAFTVIEISVPWLFLARAEQDLSSSTTAVLISVVPVAGVAVAFLSGRSERLGGRGWLGLVLGTAGVATLVGFDLTGSQLTAAAEVAVVVVGYAIGPAILARKLGDLPGLAVVTASLVLSTLIYVPVVLLGPGLPASLPSGAVVASVVVLAVVCTAAAFVLLFALIGELGPVRATAIVYVNPVVAVVAGALVLSERISVWTLVGFAGVLIGSVLVTRRAPAAASPAREPEALVARA</sequence>
<dbReference type="PANTHER" id="PTHR32322">
    <property type="entry name" value="INNER MEMBRANE TRANSPORTER"/>
    <property type="match status" value="1"/>
</dbReference>
<feature type="domain" description="EamA" evidence="7">
    <location>
        <begin position="6"/>
        <end position="140"/>
    </location>
</feature>
<feature type="transmembrane region" description="Helical" evidence="6">
    <location>
        <begin position="33"/>
        <end position="56"/>
    </location>
</feature>
<keyword evidence="9" id="KW-1185">Reference proteome</keyword>
<feature type="transmembrane region" description="Helical" evidence="6">
    <location>
        <begin position="127"/>
        <end position="146"/>
    </location>
</feature>
<feature type="transmembrane region" description="Helical" evidence="6">
    <location>
        <begin position="246"/>
        <end position="263"/>
    </location>
</feature>
<evidence type="ECO:0000256" key="4">
    <source>
        <dbReference type="ARBA" id="ARBA00022989"/>
    </source>
</evidence>
<dbReference type="RefSeq" id="WP_104434752.1">
    <property type="nucleotide sequence ID" value="NZ_PTJD01000014.1"/>
</dbReference>
<dbReference type="InterPro" id="IPR050638">
    <property type="entry name" value="AA-Vitamin_Transporters"/>
</dbReference>
<evidence type="ECO:0000256" key="3">
    <source>
        <dbReference type="ARBA" id="ARBA00022692"/>
    </source>
</evidence>
<feature type="transmembrane region" description="Helical" evidence="6">
    <location>
        <begin position="98"/>
        <end position="115"/>
    </location>
</feature>
<dbReference type="InterPro" id="IPR037185">
    <property type="entry name" value="EmrE-like"/>
</dbReference>